<accession>A0A914DW44</accession>
<feature type="domain" description="CUE" evidence="2">
    <location>
        <begin position="16"/>
        <end position="59"/>
    </location>
</feature>
<dbReference type="PANTHER" id="PTHR13467:SF3">
    <property type="entry name" value="CUE DOMAIN-CONTAINING PROTEIN 1"/>
    <property type="match status" value="1"/>
</dbReference>
<dbReference type="Gene3D" id="1.10.8.10">
    <property type="entry name" value="DNA helicase RuvA subunit, C-terminal domain"/>
    <property type="match status" value="1"/>
</dbReference>
<dbReference type="InterPro" id="IPR003892">
    <property type="entry name" value="CUE"/>
</dbReference>
<dbReference type="SUPFAM" id="SSF46934">
    <property type="entry name" value="UBA-like"/>
    <property type="match status" value="1"/>
</dbReference>
<feature type="region of interest" description="Disordered" evidence="1">
    <location>
        <begin position="56"/>
        <end position="114"/>
    </location>
</feature>
<feature type="region of interest" description="Disordered" evidence="1">
    <location>
        <begin position="214"/>
        <end position="235"/>
    </location>
</feature>
<dbReference type="InterPro" id="IPR009060">
    <property type="entry name" value="UBA-like_sf"/>
</dbReference>
<dbReference type="Proteomes" id="UP000887540">
    <property type="component" value="Unplaced"/>
</dbReference>
<evidence type="ECO:0000313" key="4">
    <source>
        <dbReference type="WBParaSite" id="ACRNAN_scaffold4205.g32812.t1"/>
    </source>
</evidence>
<dbReference type="SMART" id="SM00546">
    <property type="entry name" value="CUE"/>
    <property type="match status" value="1"/>
</dbReference>
<dbReference type="PANTHER" id="PTHR13467">
    <property type="entry name" value="CUE DOMAIN CONTAINING PROTEIN 1"/>
    <property type="match status" value="1"/>
</dbReference>
<dbReference type="Pfam" id="PF02845">
    <property type="entry name" value="CUE"/>
    <property type="match status" value="1"/>
</dbReference>
<evidence type="ECO:0000256" key="1">
    <source>
        <dbReference type="SAM" id="MobiDB-lite"/>
    </source>
</evidence>
<reference evidence="4" key="1">
    <citation type="submission" date="2022-11" db="UniProtKB">
        <authorList>
            <consortium name="WormBaseParasite"/>
        </authorList>
    </citation>
    <scope>IDENTIFICATION</scope>
</reference>
<proteinExistence type="predicted"/>
<feature type="region of interest" description="Disordered" evidence="1">
    <location>
        <begin position="149"/>
        <end position="168"/>
    </location>
</feature>
<evidence type="ECO:0000259" key="2">
    <source>
        <dbReference type="PROSITE" id="PS51140"/>
    </source>
</evidence>
<keyword evidence="3" id="KW-1185">Reference proteome</keyword>
<protein>
    <submittedName>
        <fullName evidence="4">CUE domain-containing protein</fullName>
    </submittedName>
</protein>
<dbReference type="PROSITE" id="PS51140">
    <property type="entry name" value="CUE"/>
    <property type="match status" value="1"/>
</dbReference>
<name>A0A914DW44_9BILA</name>
<dbReference type="InterPro" id="IPR040192">
    <property type="entry name" value="CUEDC1"/>
</dbReference>
<dbReference type="AlphaFoldDB" id="A0A914DW44"/>
<organism evidence="3 4">
    <name type="scientific">Acrobeloides nanus</name>
    <dbReference type="NCBI Taxonomy" id="290746"/>
    <lineage>
        <taxon>Eukaryota</taxon>
        <taxon>Metazoa</taxon>
        <taxon>Ecdysozoa</taxon>
        <taxon>Nematoda</taxon>
        <taxon>Chromadorea</taxon>
        <taxon>Rhabditida</taxon>
        <taxon>Tylenchina</taxon>
        <taxon>Cephalobomorpha</taxon>
        <taxon>Cephaloboidea</taxon>
        <taxon>Cephalobidae</taxon>
        <taxon>Acrobeloides</taxon>
    </lineage>
</organism>
<dbReference type="GO" id="GO:0043130">
    <property type="term" value="F:ubiquitin binding"/>
    <property type="evidence" value="ECO:0007669"/>
    <property type="project" value="InterPro"/>
</dbReference>
<evidence type="ECO:0000313" key="3">
    <source>
        <dbReference type="Proteomes" id="UP000887540"/>
    </source>
</evidence>
<sequence>MMSSSSSMDRSPSFLEFDAAMQQFKNMFPNLDSSTIESVLRKHDGDVGKTIDELLVRSSSDDASTSSYQPPSVYDDYPTKSYPEKPPPYTPTPSTAYCPSETFSKVPKSAPDTSDDEKVALMLQNQEFLRYLQRDQDFMRELYHDPRRKNDYQRFGNNRSYHKNSRPSSTYFDTWEPAQAVPNGPVVDFSNGSIPNGPVVDYIPDASTSWTGKLKSRLSSRSSSDPRPEDVYPEPAPIVYTCQDENLTDRLKNMSKSSKTKFLTLAKKFTLAKKDPKMLPTIYGDQTTNFTYDIHHRN</sequence>
<dbReference type="WBParaSite" id="ACRNAN_scaffold4205.g32812.t1">
    <property type="protein sequence ID" value="ACRNAN_scaffold4205.g32812.t1"/>
    <property type="gene ID" value="ACRNAN_scaffold4205.g32812"/>
</dbReference>